<feature type="coiled-coil region" evidence="1">
    <location>
        <begin position="475"/>
        <end position="509"/>
    </location>
</feature>
<keyword evidence="4" id="KW-1185">Reference proteome</keyword>
<feature type="coiled-coil region" evidence="1">
    <location>
        <begin position="759"/>
        <end position="786"/>
    </location>
</feature>
<feature type="compositionally biased region" description="Low complexity" evidence="2">
    <location>
        <begin position="222"/>
        <end position="241"/>
    </location>
</feature>
<comment type="caution">
    <text evidence="3">The sequence shown here is derived from an EMBL/GenBank/DDBJ whole genome shotgun (WGS) entry which is preliminary data.</text>
</comment>
<dbReference type="VEuPathDB" id="CryptoDB:cand_006650"/>
<gene>
    <name evidence="3" type="ORF">cand_006650</name>
</gene>
<dbReference type="OrthoDB" id="343642at2759"/>
<keyword evidence="1" id="KW-0175">Coiled coil</keyword>
<feature type="coiled-coil region" evidence="1">
    <location>
        <begin position="542"/>
        <end position="579"/>
    </location>
</feature>
<reference evidence="3 4" key="1">
    <citation type="submission" date="2016-10" db="EMBL/GenBank/DDBJ databases">
        <title>Reductive evolution of mitochondrial metabolism and differential evolution of invasion-related proteins in Cryptosporidium.</title>
        <authorList>
            <person name="Liu S."/>
            <person name="Roellig D.M."/>
            <person name="Guo Y."/>
            <person name="Li N."/>
            <person name="Frace M.A."/>
            <person name="Tang K."/>
            <person name="Zhang L."/>
            <person name="Feng Y."/>
            <person name="Xiao L."/>
        </authorList>
    </citation>
    <scope>NUCLEOTIDE SEQUENCE [LARGE SCALE GENOMIC DNA]</scope>
    <source>
        <strain evidence="3">30847</strain>
    </source>
</reference>
<accession>A0A1J4MS48</accession>
<protein>
    <submittedName>
        <fullName evidence="3">Uncharacterized protein</fullName>
    </submittedName>
</protein>
<dbReference type="GeneID" id="92364850"/>
<feature type="region of interest" description="Disordered" evidence="2">
    <location>
        <begin position="220"/>
        <end position="241"/>
    </location>
</feature>
<evidence type="ECO:0000313" key="4">
    <source>
        <dbReference type="Proteomes" id="UP000186804"/>
    </source>
</evidence>
<dbReference type="RefSeq" id="XP_067068113.1">
    <property type="nucleotide sequence ID" value="XM_067210906.1"/>
</dbReference>
<name>A0A1J4MS48_9CRYT</name>
<proteinExistence type="predicted"/>
<organism evidence="3 4">
    <name type="scientific">Cryptosporidium andersoni</name>
    <dbReference type="NCBI Taxonomy" id="117008"/>
    <lineage>
        <taxon>Eukaryota</taxon>
        <taxon>Sar</taxon>
        <taxon>Alveolata</taxon>
        <taxon>Apicomplexa</taxon>
        <taxon>Conoidasida</taxon>
        <taxon>Coccidia</taxon>
        <taxon>Eucoccidiorida</taxon>
        <taxon>Eimeriorina</taxon>
        <taxon>Cryptosporidiidae</taxon>
        <taxon>Cryptosporidium</taxon>
    </lineage>
</organism>
<feature type="coiled-coil region" evidence="1">
    <location>
        <begin position="349"/>
        <end position="425"/>
    </location>
</feature>
<evidence type="ECO:0000256" key="2">
    <source>
        <dbReference type="SAM" id="MobiDB-lite"/>
    </source>
</evidence>
<evidence type="ECO:0000256" key="1">
    <source>
        <dbReference type="SAM" id="Coils"/>
    </source>
</evidence>
<dbReference type="EMBL" id="LRBS01000067">
    <property type="protein sequence ID" value="OII76267.1"/>
    <property type="molecule type" value="Genomic_DNA"/>
</dbReference>
<evidence type="ECO:0000313" key="3">
    <source>
        <dbReference type="EMBL" id="OII76267.1"/>
    </source>
</evidence>
<dbReference type="AlphaFoldDB" id="A0A1J4MS48"/>
<dbReference type="Proteomes" id="UP000186804">
    <property type="component" value="Unassembled WGS sequence"/>
</dbReference>
<sequence length="800" mass="92872">MPTPKEKKLEGQMTFDCNNVRDNGTTRKKLPSTPKAFGLPPRFSDSVTIGTVDGHKLLVAAKVPNSVILHKTVSTANSNENQKKSYNKLNCPKDNELSHSRHLIKLNKTPKSVKFGKESDSLVTNTKLEEINSIFHSVNKDLEELSRQMSIHIPLDTANRASEDKYINLTSLDFQQSSNSDNVYSENKSKGSAHLNLLEVSSICSPGTSSEISLNSEMENFSSDSNVSSSTHDSSVTSQSTSKYNKKFPQFIKNQTNIMGKLIQKLSNSISVLKDMILGRDDFVHIIRDQISQSDSEVLTLSKQIEKMQRDLELEICEKNKYKNSMKKLLVGIQEGSVHGSLTNYVVEIQSMKIQEERLRSNLSELELTIIKLQQENKNLNNEKLTNKETIEKQVDKIHRLNLVVNQITQEKLELIESKECLNEKMNELYEIIKCRDDENMIAFEEVKRSNELNGVLQDHVMLLKAQLEIEAEDRLTTEKKAKESLNEVDSLKEKIKSLEHRENILMNALEDSSYRMTDIDKALETQKREYEAIISKEDKKYNELLHAYKLQTEKLTEIEEKLSQKIKSEEELIKWNNELQERFGSFENHIRRLLDARDNEIIQLNDYMDKQLKKKDEEVNIKIQELCRVQQSREKKLINQMLDQHDGFEKQRIQLEYEIHEIKDIYTKKLDDTKKLESEKQIRLAESLANKEHEILVKEHLIHEIDSKKSEIEKELCNVKQRLQELQDEKNATVEKLLALQEWGIIIESTHEMNPQLQLSLNTRLEELRQKVNHLEQQEVYLANRIEHHSLVNQEDNMQ</sequence>